<evidence type="ECO:0000313" key="2">
    <source>
        <dbReference type="EMBL" id="MFJ1270238.1"/>
    </source>
</evidence>
<feature type="coiled-coil region" evidence="1">
    <location>
        <begin position="4"/>
        <end position="73"/>
    </location>
</feature>
<name>A0ABW8DC03_9GAMM</name>
<organism evidence="2 3">
    <name type="scientific">Legionella lytica</name>
    <dbReference type="NCBI Taxonomy" id="96232"/>
    <lineage>
        <taxon>Bacteria</taxon>
        <taxon>Pseudomonadati</taxon>
        <taxon>Pseudomonadota</taxon>
        <taxon>Gammaproteobacteria</taxon>
        <taxon>Legionellales</taxon>
        <taxon>Legionellaceae</taxon>
        <taxon>Legionella</taxon>
    </lineage>
</organism>
<evidence type="ECO:0008006" key="4">
    <source>
        <dbReference type="Google" id="ProtNLM"/>
    </source>
</evidence>
<gene>
    <name evidence="2" type="ORF">ACD661_16985</name>
</gene>
<sequence length="90" mass="10233">YSQVGSLETQVEELNKEQTRLQDLVRNEQRTVNEAQATLIKKAQELDAATDKIQQLQHEAEATAREYARQVDELQLIIAQKDEHSEGATV</sequence>
<evidence type="ECO:0000256" key="1">
    <source>
        <dbReference type="SAM" id="Coils"/>
    </source>
</evidence>
<dbReference type="Proteomes" id="UP001615550">
    <property type="component" value="Unassembled WGS sequence"/>
</dbReference>
<keyword evidence="3" id="KW-1185">Reference proteome</keyword>
<dbReference type="RefSeq" id="WP_400189017.1">
    <property type="nucleotide sequence ID" value="NZ_JBGORX010000039.1"/>
</dbReference>
<comment type="caution">
    <text evidence="2">The sequence shown here is derived from an EMBL/GenBank/DDBJ whole genome shotgun (WGS) entry which is preliminary data.</text>
</comment>
<accession>A0ABW8DC03</accession>
<feature type="non-terminal residue" evidence="2">
    <location>
        <position position="90"/>
    </location>
</feature>
<feature type="non-terminal residue" evidence="2">
    <location>
        <position position="1"/>
    </location>
</feature>
<reference evidence="2 3" key="1">
    <citation type="submission" date="2024-08" db="EMBL/GenBank/DDBJ databases">
        <title>Draft Genome Sequence of Legionella lytica strain DSB2004, Isolated From a Fire Sprinkler System.</title>
        <authorList>
            <person name="Everhart A.D."/>
            <person name="Kidane D.T."/>
            <person name="Farone A.L."/>
            <person name="Farone M.B."/>
        </authorList>
    </citation>
    <scope>NUCLEOTIDE SEQUENCE [LARGE SCALE GENOMIC DNA]</scope>
    <source>
        <strain evidence="2 3">DSB2004</strain>
    </source>
</reference>
<protein>
    <recommendedName>
        <fullName evidence="4">Chromosome partition protein Smc</fullName>
    </recommendedName>
</protein>
<dbReference type="EMBL" id="JBGORX010000039">
    <property type="protein sequence ID" value="MFJ1270238.1"/>
    <property type="molecule type" value="Genomic_DNA"/>
</dbReference>
<keyword evidence="1" id="KW-0175">Coiled coil</keyword>
<proteinExistence type="predicted"/>
<evidence type="ECO:0000313" key="3">
    <source>
        <dbReference type="Proteomes" id="UP001615550"/>
    </source>
</evidence>